<comment type="similarity">
    <text evidence="4 19">Belongs to the CobS family.</text>
</comment>
<accession>A0A2T4JDS3</accession>
<dbReference type="GO" id="GO:0051073">
    <property type="term" value="F:adenosylcobinamide-GDP ribazoletransferase activity"/>
    <property type="evidence" value="ECO:0007669"/>
    <property type="project" value="UniProtKB-UniRule"/>
</dbReference>
<evidence type="ECO:0000256" key="18">
    <source>
        <dbReference type="ARBA" id="ARBA00049504"/>
    </source>
</evidence>
<protein>
    <recommendedName>
        <fullName evidence="6 19">Adenosylcobinamide-GDP ribazoletransferase</fullName>
        <ecNumber evidence="5 19">2.7.8.26</ecNumber>
    </recommendedName>
    <alternativeName>
        <fullName evidence="16 19">Cobalamin synthase</fullName>
    </alternativeName>
    <alternativeName>
        <fullName evidence="15 19">Cobalamin-5'-phosphate synthase</fullName>
    </alternativeName>
</protein>
<feature type="transmembrane region" description="Helical" evidence="19">
    <location>
        <begin position="182"/>
        <end position="215"/>
    </location>
</feature>
<gene>
    <name evidence="19 20" type="primary">cobS</name>
    <name evidence="20" type="ORF">C5F44_03090</name>
</gene>
<keyword evidence="8 19" id="KW-0169">Cobalamin biosynthesis</keyword>
<dbReference type="EMBL" id="PZKE01000002">
    <property type="protein sequence ID" value="PTE16031.1"/>
    <property type="molecule type" value="Genomic_DNA"/>
</dbReference>
<dbReference type="NCBIfam" id="TIGR00317">
    <property type="entry name" value="cobS"/>
    <property type="match status" value="1"/>
</dbReference>
<evidence type="ECO:0000256" key="12">
    <source>
        <dbReference type="ARBA" id="ARBA00022989"/>
    </source>
</evidence>
<evidence type="ECO:0000256" key="6">
    <source>
        <dbReference type="ARBA" id="ARBA00015850"/>
    </source>
</evidence>
<keyword evidence="11 19" id="KW-0460">Magnesium</keyword>
<keyword evidence="12 19" id="KW-1133">Transmembrane helix</keyword>
<comment type="caution">
    <text evidence="19">Lacks conserved residue(s) required for the propagation of feature annotation.</text>
</comment>
<dbReference type="HAMAP" id="MF_00719">
    <property type="entry name" value="CobS"/>
    <property type="match status" value="1"/>
</dbReference>
<dbReference type="Pfam" id="PF02654">
    <property type="entry name" value="CobS"/>
    <property type="match status" value="1"/>
</dbReference>
<keyword evidence="9 19" id="KW-0808">Transferase</keyword>
<evidence type="ECO:0000313" key="20">
    <source>
        <dbReference type="EMBL" id="PTE16031.1"/>
    </source>
</evidence>
<name>A0A2T4JDS3_FUSBL</name>
<comment type="function">
    <text evidence="14 19">Joins adenosylcobinamide-GDP and alpha-ribazole to generate adenosylcobalamin (Ado-cobalamin). Also synthesizes adenosylcobalamin 5'-phosphate from adenosylcobinamide-GDP and alpha-ribazole 5'-phosphate.</text>
</comment>
<organism evidence="20 21">
    <name type="scientific">Fuscovulum blasticum DSM 2131</name>
    <dbReference type="NCBI Taxonomy" id="1188250"/>
    <lineage>
        <taxon>Bacteria</taxon>
        <taxon>Pseudomonadati</taxon>
        <taxon>Pseudomonadota</taxon>
        <taxon>Alphaproteobacteria</taxon>
        <taxon>Rhodobacterales</taxon>
        <taxon>Paracoccaceae</taxon>
        <taxon>Pseudogemmobacter</taxon>
    </lineage>
</organism>
<comment type="pathway">
    <text evidence="3 19">Cofactor biosynthesis; adenosylcobalamin biosynthesis; adenosylcobalamin from cob(II)yrinate a,c-diamide: step 7/7.</text>
</comment>
<evidence type="ECO:0000256" key="1">
    <source>
        <dbReference type="ARBA" id="ARBA00001946"/>
    </source>
</evidence>
<keyword evidence="21" id="KW-1185">Reference proteome</keyword>
<keyword evidence="10 19" id="KW-0812">Transmembrane</keyword>
<evidence type="ECO:0000256" key="3">
    <source>
        <dbReference type="ARBA" id="ARBA00004663"/>
    </source>
</evidence>
<dbReference type="EC" id="2.7.8.26" evidence="5 19"/>
<dbReference type="AlphaFoldDB" id="A0A2T4JDS3"/>
<evidence type="ECO:0000256" key="7">
    <source>
        <dbReference type="ARBA" id="ARBA00022475"/>
    </source>
</evidence>
<feature type="transmembrane region" description="Helical" evidence="19">
    <location>
        <begin position="112"/>
        <end position="131"/>
    </location>
</feature>
<dbReference type="GO" id="GO:0005886">
    <property type="term" value="C:plasma membrane"/>
    <property type="evidence" value="ECO:0007669"/>
    <property type="project" value="UniProtKB-SubCell"/>
</dbReference>
<evidence type="ECO:0000313" key="21">
    <source>
        <dbReference type="Proteomes" id="UP000241362"/>
    </source>
</evidence>
<comment type="catalytic activity">
    <reaction evidence="18 19">
        <text>alpha-ribazole 5'-phosphate + adenosylcob(III)inamide-GDP = adenosylcob(III)alamin 5'-phosphate + GMP + H(+)</text>
        <dbReference type="Rhea" id="RHEA:23560"/>
        <dbReference type="ChEBI" id="CHEBI:15378"/>
        <dbReference type="ChEBI" id="CHEBI:57918"/>
        <dbReference type="ChEBI" id="CHEBI:58115"/>
        <dbReference type="ChEBI" id="CHEBI:60487"/>
        <dbReference type="ChEBI" id="CHEBI:60493"/>
        <dbReference type="EC" id="2.7.8.26"/>
    </reaction>
</comment>
<sequence length="247" mass="24180">MNRDTLSPLTDALLSALGLMTRLPLPDHRAKGAEAAWAWPLAGAVIGGLAALALWACHLLGLPPGPSAAAALVVQALVTGALHEDGLADTADGLLGGRTRERRLDIMKDSRIGSFGAVALILILLAQWSALSGLVAGGGAAAALIAAAVLSRAPMAVLMSALPPARSNGVSVAVGRPSGSVALSGAALALAVALLLAGPAALLAALLAAALTAGLGRAAQSRIGGQTGDILGAAQQLSFTVALAVFA</sequence>
<comment type="catalytic activity">
    <reaction evidence="17 19">
        <text>alpha-ribazole + adenosylcob(III)inamide-GDP = adenosylcob(III)alamin + GMP + H(+)</text>
        <dbReference type="Rhea" id="RHEA:16049"/>
        <dbReference type="ChEBI" id="CHEBI:10329"/>
        <dbReference type="ChEBI" id="CHEBI:15378"/>
        <dbReference type="ChEBI" id="CHEBI:18408"/>
        <dbReference type="ChEBI" id="CHEBI:58115"/>
        <dbReference type="ChEBI" id="CHEBI:60487"/>
        <dbReference type="EC" id="2.7.8.26"/>
    </reaction>
</comment>
<reference evidence="20 21" key="1">
    <citation type="submission" date="2018-03" db="EMBL/GenBank/DDBJ databases">
        <title>Rhodobacter blasticus.</title>
        <authorList>
            <person name="Meyer T.E."/>
            <person name="Miller S."/>
            <person name="Lodha T."/>
            <person name="Gandham S."/>
            <person name="Chintalapati S."/>
            <person name="Chintalapati V.R."/>
        </authorList>
    </citation>
    <scope>NUCLEOTIDE SEQUENCE [LARGE SCALE GENOMIC DNA]</scope>
    <source>
        <strain evidence="20 21">DSM 2131</strain>
    </source>
</reference>
<evidence type="ECO:0000256" key="5">
    <source>
        <dbReference type="ARBA" id="ARBA00013200"/>
    </source>
</evidence>
<comment type="cofactor">
    <cofactor evidence="1 19">
        <name>Mg(2+)</name>
        <dbReference type="ChEBI" id="CHEBI:18420"/>
    </cofactor>
</comment>
<evidence type="ECO:0000256" key="10">
    <source>
        <dbReference type="ARBA" id="ARBA00022692"/>
    </source>
</evidence>
<evidence type="ECO:0000256" key="13">
    <source>
        <dbReference type="ARBA" id="ARBA00023136"/>
    </source>
</evidence>
<evidence type="ECO:0000256" key="4">
    <source>
        <dbReference type="ARBA" id="ARBA00010561"/>
    </source>
</evidence>
<keyword evidence="7 19" id="KW-1003">Cell membrane</keyword>
<dbReference type="GO" id="GO:0009236">
    <property type="term" value="P:cobalamin biosynthetic process"/>
    <property type="evidence" value="ECO:0007669"/>
    <property type="project" value="UniProtKB-UniRule"/>
</dbReference>
<evidence type="ECO:0000256" key="2">
    <source>
        <dbReference type="ARBA" id="ARBA00004651"/>
    </source>
</evidence>
<dbReference type="PANTHER" id="PTHR34148">
    <property type="entry name" value="ADENOSYLCOBINAMIDE-GDP RIBAZOLETRANSFERASE"/>
    <property type="match status" value="1"/>
</dbReference>
<dbReference type="Proteomes" id="UP000241362">
    <property type="component" value="Unassembled WGS sequence"/>
</dbReference>
<dbReference type="RefSeq" id="WP_107672040.1">
    <property type="nucleotide sequence ID" value="NZ_PZKE01000002.1"/>
</dbReference>
<evidence type="ECO:0000256" key="17">
    <source>
        <dbReference type="ARBA" id="ARBA00048623"/>
    </source>
</evidence>
<evidence type="ECO:0000256" key="19">
    <source>
        <dbReference type="HAMAP-Rule" id="MF_00719"/>
    </source>
</evidence>
<comment type="caution">
    <text evidence="20">The sequence shown here is derived from an EMBL/GenBank/DDBJ whole genome shotgun (WGS) entry which is preliminary data.</text>
</comment>
<feature type="transmembrane region" description="Helical" evidence="19">
    <location>
        <begin position="37"/>
        <end position="56"/>
    </location>
</feature>
<dbReference type="InterPro" id="IPR003805">
    <property type="entry name" value="CobS"/>
</dbReference>
<comment type="subcellular location">
    <subcellularLocation>
        <location evidence="2 19">Cell membrane</location>
        <topology evidence="2 19">Multi-pass membrane protein</topology>
    </subcellularLocation>
</comment>
<proteinExistence type="inferred from homology"/>
<evidence type="ECO:0000256" key="16">
    <source>
        <dbReference type="ARBA" id="ARBA00032853"/>
    </source>
</evidence>
<keyword evidence="13 19" id="KW-0472">Membrane</keyword>
<evidence type="ECO:0000256" key="8">
    <source>
        <dbReference type="ARBA" id="ARBA00022573"/>
    </source>
</evidence>
<evidence type="ECO:0000256" key="15">
    <source>
        <dbReference type="ARBA" id="ARBA00032605"/>
    </source>
</evidence>
<dbReference type="GO" id="GO:0008818">
    <property type="term" value="F:cobalamin 5'-phosphate synthase activity"/>
    <property type="evidence" value="ECO:0007669"/>
    <property type="project" value="UniProtKB-UniRule"/>
</dbReference>
<evidence type="ECO:0000256" key="14">
    <source>
        <dbReference type="ARBA" id="ARBA00025228"/>
    </source>
</evidence>
<evidence type="ECO:0000256" key="11">
    <source>
        <dbReference type="ARBA" id="ARBA00022842"/>
    </source>
</evidence>
<dbReference type="UniPathway" id="UPA00148">
    <property type="reaction ID" value="UER00238"/>
</dbReference>
<evidence type="ECO:0000256" key="9">
    <source>
        <dbReference type="ARBA" id="ARBA00022679"/>
    </source>
</evidence>
<dbReference type="PANTHER" id="PTHR34148:SF1">
    <property type="entry name" value="ADENOSYLCOBINAMIDE-GDP RIBAZOLETRANSFERASE"/>
    <property type="match status" value="1"/>
</dbReference>